<keyword evidence="7 11" id="KW-0479">Metal-binding</keyword>
<dbReference type="SMART" id="SM00852">
    <property type="entry name" value="MoCF_biosynth"/>
    <property type="match status" value="1"/>
</dbReference>
<evidence type="ECO:0000256" key="8">
    <source>
        <dbReference type="ARBA" id="ARBA00022842"/>
    </source>
</evidence>
<dbReference type="InterPro" id="IPR038987">
    <property type="entry name" value="MoeA-like"/>
</dbReference>
<reference evidence="13 14" key="1">
    <citation type="submission" date="2014-07" db="EMBL/GenBank/DDBJ databases">
        <title>Tepidicaulis marinum gen. nov., sp. nov., a novel marine bacterium denitrifying nitrate to nitrous oxide strictly under microaerobic conditions.</title>
        <authorList>
            <person name="Takeuchi M."/>
            <person name="Yamagishi T."/>
            <person name="Kamagata Y."/>
            <person name="Oshima K."/>
            <person name="Hattori M."/>
            <person name="Katayama T."/>
            <person name="Hanada S."/>
            <person name="Tamaki H."/>
            <person name="Marumo K."/>
            <person name="Maeda H."/>
            <person name="Nedachi M."/>
            <person name="Iwasaki W."/>
            <person name="Suwa Y."/>
            <person name="Sakata S."/>
        </authorList>
    </citation>
    <scope>NUCLEOTIDE SEQUENCE [LARGE SCALE GENOMIC DNA]</scope>
    <source>
        <strain evidence="13 14">MA2</strain>
    </source>
</reference>
<dbReference type="SUPFAM" id="SSF63882">
    <property type="entry name" value="MoeA N-terminal region -like"/>
    <property type="match status" value="1"/>
</dbReference>
<evidence type="ECO:0000256" key="6">
    <source>
        <dbReference type="ARBA" id="ARBA00022679"/>
    </source>
</evidence>
<dbReference type="PROSITE" id="PS01079">
    <property type="entry name" value="MOCF_BIOSYNTHESIS_2"/>
    <property type="match status" value="1"/>
</dbReference>
<dbReference type="Gene3D" id="3.90.105.10">
    <property type="entry name" value="Molybdopterin biosynthesis moea protein, domain 2"/>
    <property type="match status" value="1"/>
</dbReference>
<dbReference type="Gene3D" id="2.40.340.10">
    <property type="entry name" value="MoeA, C-terminal, domain IV"/>
    <property type="match status" value="1"/>
</dbReference>
<dbReference type="SUPFAM" id="SSF53218">
    <property type="entry name" value="Molybdenum cofactor biosynthesis proteins"/>
    <property type="match status" value="1"/>
</dbReference>
<evidence type="ECO:0000256" key="7">
    <source>
        <dbReference type="ARBA" id="ARBA00022723"/>
    </source>
</evidence>
<dbReference type="AlphaFoldDB" id="A0A081B904"/>
<evidence type="ECO:0000256" key="9">
    <source>
        <dbReference type="ARBA" id="ARBA00023150"/>
    </source>
</evidence>
<dbReference type="InterPro" id="IPR036425">
    <property type="entry name" value="MoaB/Mog-like_dom_sf"/>
</dbReference>
<keyword evidence="5 11" id="KW-0500">Molybdenum</keyword>
<keyword evidence="6 11" id="KW-0808">Transferase</keyword>
<dbReference type="InterPro" id="IPR005110">
    <property type="entry name" value="MoeA_linker/N"/>
</dbReference>
<comment type="pathway">
    <text evidence="3 11">Cofactor biosynthesis; molybdopterin biosynthesis.</text>
</comment>
<dbReference type="InterPro" id="IPR036688">
    <property type="entry name" value="MoeA_C_domain_IV_sf"/>
</dbReference>
<dbReference type="InterPro" id="IPR005111">
    <property type="entry name" value="MoeA_C_domain_IV"/>
</dbReference>
<evidence type="ECO:0000313" key="14">
    <source>
        <dbReference type="Proteomes" id="UP000028702"/>
    </source>
</evidence>
<dbReference type="GO" id="GO:0061599">
    <property type="term" value="F:molybdopterin molybdotransferase activity"/>
    <property type="evidence" value="ECO:0007669"/>
    <property type="project" value="UniProtKB-UniRule"/>
</dbReference>
<dbReference type="UniPathway" id="UPA00344"/>
<dbReference type="InterPro" id="IPR008284">
    <property type="entry name" value="MoCF_biosynth_CS"/>
</dbReference>
<evidence type="ECO:0000313" key="13">
    <source>
        <dbReference type="EMBL" id="GAK44522.1"/>
    </source>
</evidence>
<dbReference type="SUPFAM" id="SSF63867">
    <property type="entry name" value="MoeA C-terminal domain-like"/>
    <property type="match status" value="1"/>
</dbReference>
<dbReference type="EMBL" id="BBIO01000004">
    <property type="protein sequence ID" value="GAK44522.1"/>
    <property type="molecule type" value="Genomic_DNA"/>
</dbReference>
<evidence type="ECO:0000259" key="12">
    <source>
        <dbReference type="SMART" id="SM00852"/>
    </source>
</evidence>
<comment type="function">
    <text evidence="2 11">Catalyzes the insertion of molybdate into adenylated molybdopterin with the concomitant release of AMP.</text>
</comment>
<dbReference type="EC" id="2.10.1.1" evidence="11"/>
<evidence type="ECO:0000256" key="2">
    <source>
        <dbReference type="ARBA" id="ARBA00002901"/>
    </source>
</evidence>
<dbReference type="Gene3D" id="2.170.190.11">
    <property type="entry name" value="Molybdopterin biosynthesis moea protein, domain 3"/>
    <property type="match status" value="1"/>
</dbReference>
<dbReference type="GO" id="GO:0006777">
    <property type="term" value="P:Mo-molybdopterin cofactor biosynthetic process"/>
    <property type="evidence" value="ECO:0007669"/>
    <property type="project" value="UniProtKB-UniRule"/>
</dbReference>
<evidence type="ECO:0000256" key="1">
    <source>
        <dbReference type="ARBA" id="ARBA00001946"/>
    </source>
</evidence>
<keyword evidence="8 11" id="KW-0460">Magnesium</keyword>
<keyword evidence="14" id="KW-1185">Reference proteome</keyword>
<evidence type="ECO:0000256" key="10">
    <source>
        <dbReference type="ARBA" id="ARBA00047317"/>
    </source>
</evidence>
<feature type="domain" description="MoaB/Mog" evidence="12">
    <location>
        <begin position="177"/>
        <end position="314"/>
    </location>
</feature>
<dbReference type="InterPro" id="IPR036135">
    <property type="entry name" value="MoeA_linker/N_sf"/>
</dbReference>
<dbReference type="Gene3D" id="3.40.980.10">
    <property type="entry name" value="MoaB/Mog-like domain"/>
    <property type="match status" value="1"/>
</dbReference>
<dbReference type="GO" id="GO:0005829">
    <property type="term" value="C:cytosol"/>
    <property type="evidence" value="ECO:0007669"/>
    <property type="project" value="TreeGrafter"/>
</dbReference>
<evidence type="ECO:0000256" key="3">
    <source>
        <dbReference type="ARBA" id="ARBA00005046"/>
    </source>
</evidence>
<comment type="catalytic activity">
    <reaction evidence="10">
        <text>adenylyl-molybdopterin + molybdate = Mo-molybdopterin + AMP + H(+)</text>
        <dbReference type="Rhea" id="RHEA:35047"/>
        <dbReference type="ChEBI" id="CHEBI:15378"/>
        <dbReference type="ChEBI" id="CHEBI:36264"/>
        <dbReference type="ChEBI" id="CHEBI:62727"/>
        <dbReference type="ChEBI" id="CHEBI:71302"/>
        <dbReference type="ChEBI" id="CHEBI:456215"/>
        <dbReference type="EC" id="2.10.1.1"/>
    </reaction>
</comment>
<dbReference type="Proteomes" id="UP000028702">
    <property type="component" value="Unassembled WGS sequence"/>
</dbReference>
<name>A0A081B904_9HYPH</name>
<dbReference type="InterPro" id="IPR001453">
    <property type="entry name" value="MoaB/Mog_dom"/>
</dbReference>
<accession>A0A081B904</accession>
<organism evidence="13 14">
    <name type="scientific">Tepidicaulis marinus</name>
    <dbReference type="NCBI Taxonomy" id="1333998"/>
    <lineage>
        <taxon>Bacteria</taxon>
        <taxon>Pseudomonadati</taxon>
        <taxon>Pseudomonadota</taxon>
        <taxon>Alphaproteobacteria</taxon>
        <taxon>Hyphomicrobiales</taxon>
        <taxon>Parvibaculaceae</taxon>
        <taxon>Tepidicaulis</taxon>
    </lineage>
</organism>
<dbReference type="Pfam" id="PF03453">
    <property type="entry name" value="MoeA_N"/>
    <property type="match status" value="1"/>
</dbReference>
<dbReference type="FunFam" id="2.170.190.11:FF:000001">
    <property type="entry name" value="Molybdopterin molybdenumtransferase"/>
    <property type="match status" value="1"/>
</dbReference>
<evidence type="ECO:0000256" key="4">
    <source>
        <dbReference type="ARBA" id="ARBA00010763"/>
    </source>
</evidence>
<comment type="caution">
    <text evidence="13">The sequence shown here is derived from an EMBL/GenBank/DDBJ whole genome shotgun (WGS) entry which is preliminary data.</text>
</comment>
<gene>
    <name evidence="13" type="ORF">M2A_1021</name>
</gene>
<proteinExistence type="inferred from homology"/>
<dbReference type="eggNOG" id="COG0303">
    <property type="taxonomic scope" value="Bacteria"/>
</dbReference>
<dbReference type="RefSeq" id="WP_045443936.1">
    <property type="nucleotide sequence ID" value="NZ_BBIO01000004.1"/>
</dbReference>
<comment type="similarity">
    <text evidence="4 11">Belongs to the MoeA family.</text>
</comment>
<dbReference type="Pfam" id="PF03454">
    <property type="entry name" value="MoeA_C"/>
    <property type="match status" value="1"/>
</dbReference>
<dbReference type="Pfam" id="PF00994">
    <property type="entry name" value="MoCF_biosynth"/>
    <property type="match status" value="1"/>
</dbReference>
<dbReference type="CDD" id="cd00887">
    <property type="entry name" value="MoeA"/>
    <property type="match status" value="1"/>
</dbReference>
<evidence type="ECO:0000256" key="5">
    <source>
        <dbReference type="ARBA" id="ARBA00022505"/>
    </source>
</evidence>
<dbReference type="FunFam" id="3.40.980.10:FF:000004">
    <property type="entry name" value="Molybdopterin molybdenumtransferase"/>
    <property type="match status" value="1"/>
</dbReference>
<keyword evidence="9 11" id="KW-0501">Molybdenum cofactor biosynthesis</keyword>
<protein>
    <recommendedName>
        <fullName evidence="11">Molybdopterin molybdenumtransferase</fullName>
        <ecNumber evidence="11">2.10.1.1</ecNumber>
    </recommendedName>
</protein>
<evidence type="ECO:0000256" key="11">
    <source>
        <dbReference type="RuleBase" id="RU365090"/>
    </source>
</evidence>
<sequence length="400" mass="41842">MALLPVADAIEKIGTAIAPLEAERVSLAEAGHRVLARELAALRTQPPFDASAMDGYALKTEDAARVPAELKVIGEAPAGRAFEGKVRSGEAVRIFTGGPLPEGADTIVIQEDTERSGDTLRILEAALPGKHIRRAGLDFSEGETVLKKGALLGPAALSLAAAANHTALDVYRRPRVAFFATGDELVPPGEEPGPSQIVASTGAGLAALIRRCGGVPLDLGIARDNRESLLEKAEAAQEADMVVTLGGASVGEHDLVQDVLGEAGLDVAFWRIAMRPGKPLMFGALKDKPFLGLPGNPVSALVCAELFLSAALMRLQGRQAAHPRLLPARLAVPLKANDTRQDYIRAALEEEDGEWRAEPLSVQDSSMLSGLARAGCLIVRPPHAAAAEAGALVNVLPLEG</sequence>
<dbReference type="PANTHER" id="PTHR10192:SF5">
    <property type="entry name" value="GEPHYRIN"/>
    <property type="match status" value="1"/>
</dbReference>
<dbReference type="STRING" id="1333998.M2A_1021"/>
<dbReference type="PANTHER" id="PTHR10192">
    <property type="entry name" value="MOLYBDOPTERIN BIOSYNTHESIS PROTEIN"/>
    <property type="match status" value="1"/>
</dbReference>
<dbReference type="NCBIfam" id="NF045515">
    <property type="entry name" value="Glp_gephyrin"/>
    <property type="match status" value="1"/>
</dbReference>
<dbReference type="GO" id="GO:0046872">
    <property type="term" value="F:metal ion binding"/>
    <property type="evidence" value="ECO:0007669"/>
    <property type="project" value="UniProtKB-UniRule"/>
</dbReference>
<comment type="cofactor">
    <cofactor evidence="1 11">
        <name>Mg(2+)</name>
        <dbReference type="ChEBI" id="CHEBI:18420"/>
    </cofactor>
</comment>